<evidence type="ECO:0000313" key="2">
    <source>
        <dbReference type="Proteomes" id="UP000000600"/>
    </source>
</evidence>
<evidence type="ECO:0000313" key="1">
    <source>
        <dbReference type="EMBL" id="CAK95210.1"/>
    </source>
</evidence>
<protein>
    <submittedName>
        <fullName evidence="1">Uncharacterized protein</fullName>
    </submittedName>
</protein>
<organism evidence="1 2">
    <name type="scientific">Paramecium tetraurelia</name>
    <dbReference type="NCBI Taxonomy" id="5888"/>
    <lineage>
        <taxon>Eukaryota</taxon>
        <taxon>Sar</taxon>
        <taxon>Alveolata</taxon>
        <taxon>Ciliophora</taxon>
        <taxon>Intramacronucleata</taxon>
        <taxon>Oligohymenophorea</taxon>
        <taxon>Peniculida</taxon>
        <taxon>Parameciidae</taxon>
        <taxon>Paramecium</taxon>
    </lineage>
</organism>
<proteinExistence type="predicted"/>
<dbReference type="InParanoid" id="A0EIR9"/>
<dbReference type="HOGENOM" id="CLU_1565919_0_0_1"/>
<reference evidence="1 2" key="1">
    <citation type="journal article" date="2006" name="Nature">
        <title>Global trends of whole-genome duplications revealed by the ciliate Paramecium tetraurelia.</title>
        <authorList>
            <consortium name="Genoscope"/>
            <person name="Aury J.-M."/>
            <person name="Jaillon O."/>
            <person name="Duret L."/>
            <person name="Noel B."/>
            <person name="Jubin C."/>
            <person name="Porcel B.M."/>
            <person name="Segurens B."/>
            <person name="Daubin V."/>
            <person name="Anthouard V."/>
            <person name="Aiach N."/>
            <person name="Arnaiz O."/>
            <person name="Billaut A."/>
            <person name="Beisson J."/>
            <person name="Blanc I."/>
            <person name="Bouhouche K."/>
            <person name="Camara F."/>
            <person name="Duharcourt S."/>
            <person name="Guigo R."/>
            <person name="Gogendeau D."/>
            <person name="Katinka M."/>
            <person name="Keller A.-M."/>
            <person name="Kissmehl R."/>
            <person name="Klotz C."/>
            <person name="Koll F."/>
            <person name="Le Moue A."/>
            <person name="Lepere C."/>
            <person name="Malinsky S."/>
            <person name="Nowacki M."/>
            <person name="Nowak J.K."/>
            <person name="Plattner H."/>
            <person name="Poulain J."/>
            <person name="Ruiz F."/>
            <person name="Serrano V."/>
            <person name="Zagulski M."/>
            <person name="Dessen P."/>
            <person name="Betermier M."/>
            <person name="Weissenbach J."/>
            <person name="Scarpelli C."/>
            <person name="Schachter V."/>
            <person name="Sperling L."/>
            <person name="Meyer E."/>
            <person name="Cohen J."/>
            <person name="Wincker P."/>
        </authorList>
    </citation>
    <scope>NUCLEOTIDE SEQUENCE [LARGE SCALE GENOMIC DNA]</scope>
    <source>
        <strain evidence="1 2">Stock d4-2</strain>
    </source>
</reference>
<dbReference type="KEGG" id="ptm:GSPATT00027539001"/>
<dbReference type="RefSeq" id="XP_001462583.1">
    <property type="nucleotide sequence ID" value="XM_001462546.1"/>
</dbReference>
<dbReference type="GeneID" id="5008717"/>
<name>A0EIR9_PARTE</name>
<gene>
    <name evidence="1" type="ORF">GSPATT00027539001</name>
</gene>
<dbReference type="EMBL" id="CT868681">
    <property type="protein sequence ID" value="CAK95210.1"/>
    <property type="molecule type" value="Genomic_DNA"/>
</dbReference>
<dbReference type="AlphaFoldDB" id="A0EIR9"/>
<accession>A0EIR9</accession>
<keyword evidence="2" id="KW-1185">Reference proteome</keyword>
<dbReference type="Proteomes" id="UP000000600">
    <property type="component" value="Unassembled WGS sequence"/>
</dbReference>
<sequence length="171" mass="20339">MISEMNMHQLLCKIDNINQLFKDANVRYSSLIELCFLMVIKDFPSQDSPCEHIASKKGILWILLNQRRLLLIRLNMNQQLLKTYLILRQKLRNLGKNAKSSLLLLSYLIEEDYHFQIALESLKQLYQRSILELIQVHEQSQTCYQILIKHRNVIANNYKYQQIHQKFGQCC</sequence>